<evidence type="ECO:0008006" key="4">
    <source>
        <dbReference type="Google" id="ProtNLM"/>
    </source>
</evidence>
<dbReference type="Ensembl" id="ENSFHET00000019029.1">
    <property type="protein sequence ID" value="ENSFHEP00000011922.1"/>
    <property type="gene ID" value="ENSFHEG00000013360.1"/>
</dbReference>
<keyword evidence="1" id="KW-0732">Signal</keyword>
<sequence length="111" mass="12171">MEVNRKSCHLASLVVLIIFTTFPVKCLTAGDAYTPARENTQLKRFADDYDSFMGLMGKRRATPGLNIADHILADLLQPKTRECPVQPVGSLIECLDVYSCSVAPLLCVNLG</sequence>
<accession>A0A3Q2PI16</accession>
<evidence type="ECO:0000256" key="1">
    <source>
        <dbReference type="SAM" id="SignalP"/>
    </source>
</evidence>
<evidence type="ECO:0000313" key="3">
    <source>
        <dbReference type="Proteomes" id="UP000265000"/>
    </source>
</evidence>
<name>A0A3Q2PI16_FUNHE</name>
<feature type="signal peptide" evidence="1">
    <location>
        <begin position="1"/>
        <end position="26"/>
    </location>
</feature>
<feature type="chain" id="PRO_5018584718" description="Neuromedin-K" evidence="1">
    <location>
        <begin position="27"/>
        <end position="111"/>
    </location>
</feature>
<organism evidence="2 3">
    <name type="scientific">Fundulus heteroclitus</name>
    <name type="common">Killifish</name>
    <name type="synonym">Mummichog</name>
    <dbReference type="NCBI Taxonomy" id="8078"/>
    <lineage>
        <taxon>Eukaryota</taxon>
        <taxon>Metazoa</taxon>
        <taxon>Chordata</taxon>
        <taxon>Craniata</taxon>
        <taxon>Vertebrata</taxon>
        <taxon>Euteleostomi</taxon>
        <taxon>Actinopterygii</taxon>
        <taxon>Neopterygii</taxon>
        <taxon>Teleostei</taxon>
        <taxon>Neoteleostei</taxon>
        <taxon>Acanthomorphata</taxon>
        <taxon>Ovalentaria</taxon>
        <taxon>Atherinomorphae</taxon>
        <taxon>Cyprinodontiformes</taxon>
        <taxon>Fundulidae</taxon>
        <taxon>Fundulus</taxon>
    </lineage>
</organism>
<keyword evidence="3" id="KW-1185">Reference proteome</keyword>
<reference evidence="2" key="1">
    <citation type="submission" date="2025-08" db="UniProtKB">
        <authorList>
            <consortium name="Ensembl"/>
        </authorList>
    </citation>
    <scope>IDENTIFICATION</scope>
</reference>
<proteinExistence type="predicted"/>
<protein>
    <recommendedName>
        <fullName evidence="4">Neuromedin-K</fullName>
    </recommendedName>
</protein>
<dbReference type="AlphaFoldDB" id="A0A3Q2PI16"/>
<reference evidence="2" key="2">
    <citation type="submission" date="2025-09" db="UniProtKB">
        <authorList>
            <consortium name="Ensembl"/>
        </authorList>
    </citation>
    <scope>IDENTIFICATION</scope>
</reference>
<dbReference type="Proteomes" id="UP000265000">
    <property type="component" value="Unplaced"/>
</dbReference>
<evidence type="ECO:0000313" key="2">
    <source>
        <dbReference type="Ensembl" id="ENSFHEP00000011922.1"/>
    </source>
</evidence>